<accession>A0A2P4QT22</accession>
<dbReference type="EMBL" id="AUPC02000015">
    <property type="protein sequence ID" value="POG80799.1"/>
    <property type="molecule type" value="Genomic_DNA"/>
</dbReference>
<comment type="caution">
    <text evidence="2">The sequence shown here is derived from an EMBL/GenBank/DDBJ whole genome shotgun (WGS) entry which is preliminary data.</text>
</comment>
<feature type="transmembrane region" description="Helical" evidence="1">
    <location>
        <begin position="6"/>
        <end position="26"/>
    </location>
</feature>
<keyword evidence="3" id="KW-1185">Reference proteome</keyword>
<dbReference type="Proteomes" id="UP000018888">
    <property type="component" value="Unassembled WGS sequence"/>
</dbReference>
<keyword evidence="1" id="KW-0472">Membrane</keyword>
<proteinExistence type="predicted"/>
<evidence type="ECO:0000313" key="2">
    <source>
        <dbReference type="EMBL" id="POG80799.1"/>
    </source>
</evidence>
<organism evidence="2 3">
    <name type="scientific">Rhizophagus irregularis (strain DAOM 181602 / DAOM 197198 / MUCL 43194)</name>
    <name type="common">Arbuscular mycorrhizal fungus</name>
    <name type="synonym">Glomus intraradices</name>
    <dbReference type="NCBI Taxonomy" id="747089"/>
    <lineage>
        <taxon>Eukaryota</taxon>
        <taxon>Fungi</taxon>
        <taxon>Fungi incertae sedis</taxon>
        <taxon>Mucoromycota</taxon>
        <taxon>Glomeromycotina</taxon>
        <taxon>Glomeromycetes</taxon>
        <taxon>Glomerales</taxon>
        <taxon>Glomeraceae</taxon>
        <taxon>Rhizophagus</taxon>
    </lineage>
</organism>
<keyword evidence="1" id="KW-0812">Transmembrane</keyword>
<evidence type="ECO:0000313" key="3">
    <source>
        <dbReference type="Proteomes" id="UP000018888"/>
    </source>
</evidence>
<name>A0A2P4QT22_RHIID</name>
<sequence length="83" mass="10012">MFIFVFIIILTYFIHAVICIIHYLIYTSKLLHDLLDLHDLHFHLCPGFLLKKLKIHHQLYLSSFNVIFRDLKMYHISLLLMQA</sequence>
<evidence type="ECO:0000256" key="1">
    <source>
        <dbReference type="SAM" id="Phobius"/>
    </source>
</evidence>
<protein>
    <submittedName>
        <fullName evidence="2">Uncharacterized protein</fullName>
    </submittedName>
</protein>
<keyword evidence="1" id="KW-1133">Transmembrane helix</keyword>
<reference evidence="2 3" key="1">
    <citation type="journal article" date="2013" name="Proc. Natl. Acad. Sci. U.S.A.">
        <title>Genome of an arbuscular mycorrhizal fungus provides insight into the oldest plant symbiosis.</title>
        <authorList>
            <person name="Tisserant E."/>
            <person name="Malbreil M."/>
            <person name="Kuo A."/>
            <person name="Kohler A."/>
            <person name="Symeonidi A."/>
            <person name="Balestrini R."/>
            <person name="Charron P."/>
            <person name="Duensing N."/>
            <person name="Frei Dit Frey N."/>
            <person name="Gianinazzi-Pearson V."/>
            <person name="Gilbert L.B."/>
            <person name="Handa Y."/>
            <person name="Herr J.R."/>
            <person name="Hijri M."/>
            <person name="Koul R."/>
            <person name="Kawaguchi M."/>
            <person name="Krajinski F."/>
            <person name="Lammers P.J."/>
            <person name="Masclaux F.G."/>
            <person name="Murat C."/>
            <person name="Morin E."/>
            <person name="Ndikumana S."/>
            <person name="Pagni M."/>
            <person name="Petitpierre D."/>
            <person name="Requena N."/>
            <person name="Rosikiewicz P."/>
            <person name="Riley R."/>
            <person name="Saito K."/>
            <person name="San Clemente H."/>
            <person name="Shapiro H."/>
            <person name="van Tuinen D."/>
            <person name="Becard G."/>
            <person name="Bonfante P."/>
            <person name="Paszkowski U."/>
            <person name="Shachar-Hill Y.Y."/>
            <person name="Tuskan G.A."/>
            <person name="Young P.W."/>
            <person name="Sanders I.R."/>
            <person name="Henrissat B."/>
            <person name="Rensing S.A."/>
            <person name="Grigoriev I.V."/>
            <person name="Corradi N."/>
            <person name="Roux C."/>
            <person name="Martin F."/>
        </authorList>
    </citation>
    <scope>NUCLEOTIDE SEQUENCE [LARGE SCALE GENOMIC DNA]</scope>
    <source>
        <strain evidence="2 3">DAOM 197198</strain>
    </source>
</reference>
<dbReference type="AlphaFoldDB" id="A0A2P4QT22"/>
<gene>
    <name evidence="2" type="ORF">GLOIN_2v1512734</name>
</gene>
<reference evidence="2 3" key="2">
    <citation type="journal article" date="2018" name="New Phytol.">
        <title>High intraspecific genome diversity in the model arbuscular mycorrhizal symbiont Rhizophagus irregularis.</title>
        <authorList>
            <person name="Chen E.C.H."/>
            <person name="Morin E."/>
            <person name="Beaudet D."/>
            <person name="Noel J."/>
            <person name="Yildirir G."/>
            <person name="Ndikumana S."/>
            <person name="Charron P."/>
            <person name="St-Onge C."/>
            <person name="Giorgi J."/>
            <person name="Kruger M."/>
            <person name="Marton T."/>
            <person name="Ropars J."/>
            <person name="Grigoriev I.V."/>
            <person name="Hainaut M."/>
            <person name="Henrissat B."/>
            <person name="Roux C."/>
            <person name="Martin F."/>
            <person name="Corradi N."/>
        </authorList>
    </citation>
    <scope>NUCLEOTIDE SEQUENCE [LARGE SCALE GENOMIC DNA]</scope>
    <source>
        <strain evidence="2 3">DAOM 197198</strain>
    </source>
</reference>